<feature type="chain" id="PRO_5047226875" evidence="1">
    <location>
        <begin position="26"/>
        <end position="164"/>
    </location>
</feature>
<protein>
    <submittedName>
        <fullName evidence="2">Uncharacterized protein</fullName>
    </submittedName>
</protein>
<comment type="caution">
    <text evidence="2">The sequence shown here is derived from an EMBL/GenBank/DDBJ whole genome shotgun (WGS) entry which is preliminary data.</text>
</comment>
<dbReference type="RefSeq" id="WP_378798239.1">
    <property type="nucleotide sequence ID" value="NZ_JBHUER010000004.1"/>
</dbReference>
<evidence type="ECO:0000256" key="1">
    <source>
        <dbReference type="SAM" id="SignalP"/>
    </source>
</evidence>
<dbReference type="Proteomes" id="UP001597308">
    <property type="component" value="Unassembled WGS sequence"/>
</dbReference>
<dbReference type="EMBL" id="JBHUER010000004">
    <property type="protein sequence ID" value="MFD1702697.1"/>
    <property type="molecule type" value="Genomic_DNA"/>
</dbReference>
<feature type="signal peptide" evidence="1">
    <location>
        <begin position="1"/>
        <end position="25"/>
    </location>
</feature>
<sequence>MRGRAAFLVLAAALMGASMPAPARAFDFDDWEKSEDAQGVLTFDCARFDACGSGSRITVASASDGPPIAAADYRAQHERNALERPELRGKVTLGPAATRTVRGFDVVEVEREVRLAGGLTHHAINAILHRGGKRYQIICSAKDKAMARANFEGVLLETIAFVSR</sequence>
<evidence type="ECO:0000313" key="2">
    <source>
        <dbReference type="EMBL" id="MFD1702697.1"/>
    </source>
</evidence>
<gene>
    <name evidence="2" type="ORF">ACFSCV_06740</name>
</gene>
<proteinExistence type="predicted"/>
<organism evidence="2 3">
    <name type="scientific">Methylopila henanensis</name>
    <dbReference type="NCBI Taxonomy" id="873516"/>
    <lineage>
        <taxon>Bacteria</taxon>
        <taxon>Pseudomonadati</taxon>
        <taxon>Pseudomonadota</taxon>
        <taxon>Alphaproteobacteria</taxon>
        <taxon>Hyphomicrobiales</taxon>
        <taxon>Methylopilaceae</taxon>
        <taxon>Methylopila</taxon>
    </lineage>
</organism>
<name>A0ABW4K4M6_9HYPH</name>
<evidence type="ECO:0000313" key="3">
    <source>
        <dbReference type="Proteomes" id="UP001597308"/>
    </source>
</evidence>
<keyword evidence="1" id="KW-0732">Signal</keyword>
<accession>A0ABW4K4M6</accession>
<reference evidence="3" key="1">
    <citation type="journal article" date="2019" name="Int. J. Syst. Evol. Microbiol.">
        <title>The Global Catalogue of Microorganisms (GCM) 10K type strain sequencing project: providing services to taxonomists for standard genome sequencing and annotation.</title>
        <authorList>
            <consortium name="The Broad Institute Genomics Platform"/>
            <consortium name="The Broad Institute Genome Sequencing Center for Infectious Disease"/>
            <person name="Wu L."/>
            <person name="Ma J."/>
        </authorList>
    </citation>
    <scope>NUCLEOTIDE SEQUENCE [LARGE SCALE GENOMIC DNA]</scope>
    <source>
        <strain evidence="3">KCTC 23707</strain>
    </source>
</reference>
<keyword evidence="3" id="KW-1185">Reference proteome</keyword>